<organism evidence="1 2">
    <name type="scientific">Pseudomonas amygdali pv. eriobotryae</name>
    <dbReference type="NCBI Taxonomy" id="129137"/>
    <lineage>
        <taxon>Bacteria</taxon>
        <taxon>Pseudomonadati</taxon>
        <taxon>Pseudomonadota</taxon>
        <taxon>Gammaproteobacteria</taxon>
        <taxon>Pseudomonadales</taxon>
        <taxon>Pseudomonadaceae</taxon>
        <taxon>Pseudomonas</taxon>
        <taxon>Pseudomonas amygdali</taxon>
    </lineage>
</organism>
<sequence>MKRNNKVTGSSETKIFNANKGIIEDYSEVPEATKIKLSSEYASTFDVNQLDFMYDGTEFEYIEITEEDKIRLSKEDSYSSGVDELNFLKFLFDDKAP</sequence>
<dbReference type="PATRIC" id="fig|129137.4.peg.4381"/>
<comment type="caution">
    <text evidence="1">The sequence shown here is derived from an EMBL/GenBank/DDBJ whole genome shotgun (WGS) entry which is preliminary data.</text>
</comment>
<dbReference type="RefSeq" id="WP_057421629.1">
    <property type="nucleotide sequence ID" value="NZ_LIID01000019.1"/>
</dbReference>
<protein>
    <submittedName>
        <fullName evidence="1">Uncharacterized protein</fullName>
    </submittedName>
</protein>
<gene>
    <name evidence="1" type="ORF">ALO70_02973</name>
</gene>
<evidence type="ECO:0000313" key="2">
    <source>
        <dbReference type="Proteomes" id="UP000050490"/>
    </source>
</evidence>
<dbReference type="Proteomes" id="UP000050490">
    <property type="component" value="Unassembled WGS sequence"/>
</dbReference>
<reference evidence="1 2" key="1">
    <citation type="submission" date="2015-09" db="EMBL/GenBank/DDBJ databases">
        <title>Genome announcement of multiple Pseudomonas syringae strains.</title>
        <authorList>
            <person name="Thakur S."/>
            <person name="Wang P.W."/>
            <person name="Gong Y."/>
            <person name="Weir B.S."/>
            <person name="Guttman D.S."/>
        </authorList>
    </citation>
    <scope>NUCLEOTIDE SEQUENCE [LARGE SCALE GENOMIC DNA]</scope>
    <source>
        <strain evidence="1 2">ICMP4455</strain>
    </source>
</reference>
<evidence type="ECO:0000313" key="1">
    <source>
        <dbReference type="EMBL" id="KPX26155.1"/>
    </source>
</evidence>
<dbReference type="EMBL" id="LJQI01000277">
    <property type="protein sequence ID" value="KPX26155.1"/>
    <property type="molecule type" value="Genomic_DNA"/>
</dbReference>
<name>A0A0P9RCB8_PSEA0</name>
<proteinExistence type="predicted"/>
<dbReference type="AlphaFoldDB" id="A0A0P9RCB8"/>
<accession>A0A0P9RCB8</accession>